<dbReference type="Proteomes" id="UP000652477">
    <property type="component" value="Unassembled WGS sequence"/>
</dbReference>
<name>A0A923LFW0_9FIRM</name>
<dbReference type="RefSeq" id="WP_186874608.1">
    <property type="nucleotide sequence ID" value="NZ_JACOPF010000001.1"/>
</dbReference>
<evidence type="ECO:0000313" key="2">
    <source>
        <dbReference type="Proteomes" id="UP000652477"/>
    </source>
</evidence>
<keyword evidence="2" id="KW-1185">Reference proteome</keyword>
<gene>
    <name evidence="1" type="ORF">H8S37_03285</name>
</gene>
<dbReference type="EMBL" id="JACOPF010000001">
    <property type="protein sequence ID" value="MBC5687958.1"/>
    <property type="molecule type" value="Genomic_DNA"/>
</dbReference>
<proteinExistence type="predicted"/>
<evidence type="ECO:0000313" key="1">
    <source>
        <dbReference type="EMBL" id="MBC5687958.1"/>
    </source>
</evidence>
<dbReference type="AlphaFoldDB" id="A0A923LFW0"/>
<accession>A0A923LFW0</accession>
<evidence type="ECO:0008006" key="3">
    <source>
        <dbReference type="Google" id="ProtNLM"/>
    </source>
</evidence>
<sequence length="166" mass="20062">MRNNILVNSQRMFEHACAFCDCAKFCEVEPNSIEYRMRSHTVSGIVNSAFACEVFIKTLLVYHGKGVEDIKCHKLKTLWKEYRMLDYDTAILVEERIKRWFNSKNENIFNELLNQSSNAFEYWRYIYEKQNGNININFLRGFRYILREVCCRQLFSMSWEKYKNRD</sequence>
<protein>
    <recommendedName>
        <fullName evidence="3">HEPN domain-containing protein</fullName>
    </recommendedName>
</protein>
<comment type="caution">
    <text evidence="1">The sequence shown here is derived from an EMBL/GenBank/DDBJ whole genome shotgun (WGS) entry which is preliminary data.</text>
</comment>
<reference evidence="1" key="1">
    <citation type="submission" date="2020-08" db="EMBL/GenBank/DDBJ databases">
        <title>Genome public.</title>
        <authorList>
            <person name="Liu C."/>
            <person name="Sun Q."/>
        </authorList>
    </citation>
    <scope>NUCLEOTIDE SEQUENCE</scope>
    <source>
        <strain evidence="1">NSJ-55</strain>
    </source>
</reference>
<organism evidence="1 2">
    <name type="scientific">Mediterraneibacter hominis</name>
    <dbReference type="NCBI Taxonomy" id="2763054"/>
    <lineage>
        <taxon>Bacteria</taxon>
        <taxon>Bacillati</taxon>
        <taxon>Bacillota</taxon>
        <taxon>Clostridia</taxon>
        <taxon>Lachnospirales</taxon>
        <taxon>Lachnospiraceae</taxon>
        <taxon>Mediterraneibacter</taxon>
    </lineage>
</organism>